<dbReference type="InterPro" id="IPR007224">
    <property type="entry name" value="TIF_Rrn11"/>
</dbReference>
<sequence length="402" mass="45688">MQYFAPHFQPGPQTTHSLRAGQYKPSRKRKRDENTDEPPISPDIEAKNSAASSNAQSHSSFGSLEPTQLRIAGLLPEDAFEIPAPPFPHAPARARNDNFSSAKLQQELTSLGPPLFAVNATSKSNPIGRKSERPTLRQTHLGVLTTILHHCLLKGDYSRAGRAWGMILRTQLAGIPIDPRNHARWGLGAEILLRRNHPNSSNHSEGPQNKQYFRHTNDIYTEEGFERAREYYERLIVQHPNRKHIPNATDDRTFYPAMFSLWIYEVCERSKRAWQQYKDGLSKTNSETASINEDTTLSSSFDASAQLYAIKVEELRRGRELADRLEQLIISPPFDKHADMLQLRGMVGLWLGDLILAADPSKQKEDRWELNASELLDEESDGDVRTIMIQRYEETGQSFSEF</sequence>
<dbReference type="PANTHER" id="PTHR28244">
    <property type="entry name" value="RNA POLYMERASE I-SPECIFIC TRANSCRIPTION INITIATION FACTOR RRN11"/>
    <property type="match status" value="1"/>
</dbReference>
<name>A0A9P4K908_9PLEO</name>
<dbReference type="GO" id="GO:0001164">
    <property type="term" value="F:RNA polymerase I core promoter sequence-specific DNA binding"/>
    <property type="evidence" value="ECO:0007669"/>
    <property type="project" value="InterPro"/>
</dbReference>
<dbReference type="GO" id="GO:0001181">
    <property type="term" value="F:RNA polymerase I general transcription initiation factor activity"/>
    <property type="evidence" value="ECO:0007669"/>
    <property type="project" value="InterPro"/>
</dbReference>
<comment type="caution">
    <text evidence="2">The sequence shown here is derived from an EMBL/GenBank/DDBJ whole genome shotgun (WGS) entry which is preliminary data.</text>
</comment>
<dbReference type="AlphaFoldDB" id="A0A9P4K908"/>
<proteinExistence type="predicted"/>
<feature type="compositionally biased region" description="Low complexity" evidence="1">
    <location>
        <begin position="47"/>
        <end position="63"/>
    </location>
</feature>
<accession>A0A9P4K908</accession>
<dbReference type="GO" id="GO:0017025">
    <property type="term" value="F:TBP-class protein binding"/>
    <property type="evidence" value="ECO:0007669"/>
    <property type="project" value="TreeGrafter"/>
</dbReference>
<evidence type="ECO:0000256" key="1">
    <source>
        <dbReference type="SAM" id="MobiDB-lite"/>
    </source>
</evidence>
<evidence type="ECO:0000313" key="3">
    <source>
        <dbReference type="Proteomes" id="UP000800093"/>
    </source>
</evidence>
<dbReference type="Pfam" id="PF04090">
    <property type="entry name" value="Rrn11"/>
    <property type="match status" value="1"/>
</dbReference>
<evidence type="ECO:0000313" key="2">
    <source>
        <dbReference type="EMBL" id="KAF2264020.1"/>
    </source>
</evidence>
<dbReference type="GO" id="GO:0070860">
    <property type="term" value="C:RNA polymerase I core factor complex"/>
    <property type="evidence" value="ECO:0007669"/>
    <property type="project" value="TreeGrafter"/>
</dbReference>
<feature type="region of interest" description="Disordered" evidence="1">
    <location>
        <begin position="1"/>
        <end position="63"/>
    </location>
</feature>
<organism evidence="2 3">
    <name type="scientific">Lojkania enalia</name>
    <dbReference type="NCBI Taxonomy" id="147567"/>
    <lineage>
        <taxon>Eukaryota</taxon>
        <taxon>Fungi</taxon>
        <taxon>Dikarya</taxon>
        <taxon>Ascomycota</taxon>
        <taxon>Pezizomycotina</taxon>
        <taxon>Dothideomycetes</taxon>
        <taxon>Pleosporomycetidae</taxon>
        <taxon>Pleosporales</taxon>
        <taxon>Pleosporales incertae sedis</taxon>
        <taxon>Lojkania</taxon>
    </lineage>
</organism>
<dbReference type="InterPro" id="IPR053029">
    <property type="entry name" value="RNA_pol_I-specific_init_factor"/>
</dbReference>
<dbReference type="EMBL" id="ML986619">
    <property type="protein sequence ID" value="KAF2264020.1"/>
    <property type="molecule type" value="Genomic_DNA"/>
</dbReference>
<reference evidence="3" key="1">
    <citation type="journal article" date="2020" name="Stud. Mycol.">
        <title>101 Dothideomycetes genomes: A test case for predicting lifestyles and emergence of pathogens.</title>
        <authorList>
            <person name="Haridas S."/>
            <person name="Albert R."/>
            <person name="Binder M."/>
            <person name="Bloem J."/>
            <person name="LaButti K."/>
            <person name="Salamov A."/>
            <person name="Andreopoulos B."/>
            <person name="Baker S."/>
            <person name="Barry K."/>
            <person name="Bills G."/>
            <person name="Bluhm B."/>
            <person name="Cannon C."/>
            <person name="Castanera R."/>
            <person name="Culley D."/>
            <person name="Daum C."/>
            <person name="Ezra D."/>
            <person name="Gonzalez J."/>
            <person name="Henrissat B."/>
            <person name="Kuo A."/>
            <person name="Liang C."/>
            <person name="Lipzen A."/>
            <person name="Lutzoni F."/>
            <person name="Magnuson J."/>
            <person name="Mondo S."/>
            <person name="Nolan M."/>
            <person name="Ohm R."/>
            <person name="Pangilinan J."/>
            <person name="Park H.-J."/>
            <person name="Ramirez L."/>
            <person name="Alfaro M."/>
            <person name="Sun H."/>
            <person name="Tritt A."/>
            <person name="Yoshinaga Y."/>
            <person name="Zwiers L.-H."/>
            <person name="Turgeon B."/>
            <person name="Goodwin S."/>
            <person name="Spatafora J."/>
            <person name="Crous P."/>
            <person name="Grigoriev I."/>
        </authorList>
    </citation>
    <scope>NUCLEOTIDE SEQUENCE [LARGE SCALE GENOMIC DNA]</scope>
    <source>
        <strain evidence="3">CBS 304.66</strain>
    </source>
</reference>
<gene>
    <name evidence="2" type="ORF">CC78DRAFT_252419</name>
</gene>
<keyword evidence="3" id="KW-1185">Reference proteome</keyword>
<dbReference type="OrthoDB" id="2159786at2759"/>
<protein>
    <submittedName>
        <fullName evidence="2">Uncharacterized protein</fullName>
    </submittedName>
</protein>
<dbReference type="PANTHER" id="PTHR28244:SF1">
    <property type="entry name" value="RNA POLYMERASE I-SPECIFIC TRANSCRIPTION INITIATION FACTOR RRN11"/>
    <property type="match status" value="1"/>
</dbReference>
<dbReference type="Proteomes" id="UP000800093">
    <property type="component" value="Unassembled WGS sequence"/>
</dbReference>
<dbReference type="GO" id="GO:0042790">
    <property type="term" value="P:nucleolar large rRNA transcription by RNA polymerase I"/>
    <property type="evidence" value="ECO:0007669"/>
    <property type="project" value="TreeGrafter"/>
</dbReference>